<keyword evidence="1" id="KW-0812">Transmembrane</keyword>
<dbReference type="Proteomes" id="UP000659654">
    <property type="component" value="Unassembled WGS sequence"/>
</dbReference>
<dbReference type="AlphaFoldDB" id="A0A1I7RQD5"/>
<evidence type="ECO:0000313" key="5">
    <source>
        <dbReference type="WBParaSite" id="BXY_0292800.1"/>
    </source>
</evidence>
<sequence>MALGRTVFSKSMITIPPEFSSDEPLLASSEARKVATDILRNAHRLLLRTFMVCIAAVALYLAHKFLFQPATKAQIEGGKDAASIYVVMSSDTNLHYLLSAPFAVQFWLNMNLTSIVMLCGTEEEYRKSNATKEAVSQLQRLGAVLIFLKNQKLKSNNFAQNIRNYAAATDFVQQNLDNSTILMTSDVDYFPLRLKDHVPKPAEGKEIAFFNPHCCADVIWKKERFPQYPMGTIAMTVKWWKEVMDIHPEDIADGPYIEAKTNAVFDNELFDRPHDKSYMWFLDQAVFGLQFGRMTQRNKDYAKLVTTHRAQKRLDRRSDWTPQIIASADLDQYDDAHIKPDIYDDGVWNSTREFYKKVLTEEQMKPLVEYRNRASKLVNATFVELNHYHPG</sequence>
<dbReference type="OrthoDB" id="6285987at2759"/>
<reference evidence="5" key="1">
    <citation type="submission" date="2016-11" db="UniProtKB">
        <authorList>
            <consortium name="WormBaseParasite"/>
        </authorList>
    </citation>
    <scope>IDENTIFICATION</scope>
</reference>
<feature type="transmembrane region" description="Helical" evidence="1">
    <location>
        <begin position="45"/>
        <end position="62"/>
    </location>
</feature>
<evidence type="ECO:0000313" key="2">
    <source>
        <dbReference type="EMBL" id="CAD5219281.1"/>
    </source>
</evidence>
<evidence type="ECO:0000313" key="3">
    <source>
        <dbReference type="Proteomes" id="UP000095284"/>
    </source>
</evidence>
<evidence type="ECO:0000256" key="1">
    <source>
        <dbReference type="SAM" id="Phobius"/>
    </source>
</evidence>
<dbReference type="Proteomes" id="UP000095284">
    <property type="component" value="Unplaced"/>
</dbReference>
<dbReference type="EMBL" id="CAJFDI010000003">
    <property type="protein sequence ID" value="CAD5219281.1"/>
    <property type="molecule type" value="Genomic_DNA"/>
</dbReference>
<dbReference type="EMBL" id="CAJFCV020000003">
    <property type="protein sequence ID" value="CAG9104405.1"/>
    <property type="molecule type" value="Genomic_DNA"/>
</dbReference>
<accession>A0A1I7RQD5</accession>
<keyword evidence="1" id="KW-0472">Membrane</keyword>
<evidence type="ECO:0000313" key="4">
    <source>
        <dbReference type="Proteomes" id="UP000659654"/>
    </source>
</evidence>
<reference evidence="2" key="2">
    <citation type="submission" date="2020-09" db="EMBL/GenBank/DDBJ databases">
        <authorList>
            <person name="Kikuchi T."/>
        </authorList>
    </citation>
    <scope>NUCLEOTIDE SEQUENCE</scope>
    <source>
        <strain evidence="2">Ka4C1</strain>
    </source>
</reference>
<dbReference type="WBParaSite" id="BXY_0292800.1">
    <property type="protein sequence ID" value="BXY_0292800.1"/>
    <property type="gene ID" value="BXY_0292800"/>
</dbReference>
<name>A0A1I7RQD5_BURXY</name>
<keyword evidence="1" id="KW-1133">Transmembrane helix</keyword>
<organism evidence="3 5">
    <name type="scientific">Bursaphelenchus xylophilus</name>
    <name type="common">Pinewood nematode worm</name>
    <name type="synonym">Aphelenchoides xylophilus</name>
    <dbReference type="NCBI Taxonomy" id="6326"/>
    <lineage>
        <taxon>Eukaryota</taxon>
        <taxon>Metazoa</taxon>
        <taxon>Ecdysozoa</taxon>
        <taxon>Nematoda</taxon>
        <taxon>Chromadorea</taxon>
        <taxon>Rhabditida</taxon>
        <taxon>Tylenchina</taxon>
        <taxon>Tylenchomorpha</taxon>
        <taxon>Aphelenchoidea</taxon>
        <taxon>Aphelenchoididae</taxon>
        <taxon>Bursaphelenchus</taxon>
    </lineage>
</organism>
<proteinExistence type="predicted"/>
<gene>
    <name evidence="2" type="ORF">BXYJ_LOCUS5600</name>
</gene>
<protein>
    <submittedName>
        <fullName evidence="2">(pine wood nematode) hypothetical protein</fullName>
    </submittedName>
</protein>
<dbReference type="eggNOG" id="ENOG502SABF">
    <property type="taxonomic scope" value="Eukaryota"/>
</dbReference>
<dbReference type="Proteomes" id="UP000582659">
    <property type="component" value="Unassembled WGS sequence"/>
</dbReference>
<keyword evidence="4" id="KW-1185">Reference proteome</keyword>